<protein>
    <submittedName>
        <fullName evidence="1">Uncharacterized protein</fullName>
    </submittedName>
</protein>
<proteinExistence type="predicted"/>
<sequence length="81" mass="9191">MSAQWAVGEAEMRRTSQPKRAMRPLQGSSATIEVAEEPLRLSPSHLFPKLPTLLAWIPFMESVSEPYKGERNNLGDRFFCI</sequence>
<comment type="caution">
    <text evidence="1">The sequence shown here is derived from an EMBL/GenBank/DDBJ whole genome shotgun (WGS) entry which is preliminary data.</text>
</comment>
<dbReference type="Proteomes" id="UP000192328">
    <property type="component" value="Unassembled WGS sequence"/>
</dbReference>
<reference evidence="1" key="1">
    <citation type="submission" date="2017-04" db="EMBL/GenBank/DDBJ databases">
        <authorList>
            <person name="Varghese N."/>
            <person name="Submissions S."/>
        </authorList>
    </citation>
    <scope>NUCLEOTIDE SEQUENCE</scope>
    <source>
        <strain evidence="1">WTE2008</strain>
    </source>
</reference>
<accession>A0AC61PQR9</accession>
<organism evidence="1 2">
    <name type="scientific">Aristaeella lactis</name>
    <dbReference type="NCBI Taxonomy" id="3046383"/>
    <lineage>
        <taxon>Bacteria</taxon>
        <taxon>Bacillati</taxon>
        <taxon>Bacillota</taxon>
        <taxon>Clostridia</taxon>
        <taxon>Eubacteriales</taxon>
        <taxon>Aristaeellaceae</taxon>
        <taxon>Aristaeella</taxon>
    </lineage>
</organism>
<gene>
    <name evidence="1" type="ORF">SAMN06297397_0081</name>
</gene>
<dbReference type="EMBL" id="FWXZ01000011">
    <property type="protein sequence ID" value="SMC93457.1"/>
    <property type="molecule type" value="Genomic_DNA"/>
</dbReference>
<evidence type="ECO:0000313" key="2">
    <source>
        <dbReference type="Proteomes" id="UP000192328"/>
    </source>
</evidence>
<evidence type="ECO:0000313" key="1">
    <source>
        <dbReference type="EMBL" id="SMC93457.1"/>
    </source>
</evidence>
<keyword evidence="2" id="KW-1185">Reference proteome</keyword>
<name>A0AC61PQR9_9FIRM</name>